<accession>A0ABS9NND4</accession>
<dbReference type="EMBL" id="JAKOOW010000025">
    <property type="protein sequence ID" value="MCG6504299.1"/>
    <property type="molecule type" value="Genomic_DNA"/>
</dbReference>
<proteinExistence type="predicted"/>
<keyword evidence="2" id="KW-1185">Reference proteome</keyword>
<evidence type="ECO:0000313" key="2">
    <source>
        <dbReference type="Proteomes" id="UP001298424"/>
    </source>
</evidence>
<comment type="caution">
    <text evidence="1">The sequence shown here is derived from an EMBL/GenBank/DDBJ whole genome shotgun (WGS) entry which is preliminary data.</text>
</comment>
<name>A0ABS9NND4_9NEIS</name>
<organism evidence="1 2">
    <name type="scientific">Kingella pumchi</name>
    <dbReference type="NCBI Taxonomy" id="2779506"/>
    <lineage>
        <taxon>Bacteria</taxon>
        <taxon>Pseudomonadati</taxon>
        <taxon>Pseudomonadota</taxon>
        <taxon>Betaproteobacteria</taxon>
        <taxon>Neisseriales</taxon>
        <taxon>Neisseriaceae</taxon>
        <taxon>Kingella</taxon>
    </lineage>
</organism>
<dbReference type="RefSeq" id="WP_238747711.1">
    <property type="nucleotide sequence ID" value="NZ_JAKOOW010000025.1"/>
</dbReference>
<gene>
    <name evidence="1" type="ORF">MB824_07305</name>
</gene>
<sequence>MYAETPDGRVAVLDLPVESRTTVNKTVHVHAPPGTTVIYQEAPPVVYPPPPRRHRRYRYWD</sequence>
<dbReference type="Proteomes" id="UP001298424">
    <property type="component" value="Unassembled WGS sequence"/>
</dbReference>
<evidence type="ECO:0000313" key="1">
    <source>
        <dbReference type="EMBL" id="MCG6504299.1"/>
    </source>
</evidence>
<reference evidence="1 2" key="1">
    <citation type="submission" date="2022-02" db="EMBL/GenBank/DDBJ databases">
        <title>Genome sequence data of Kingella unionensis sp. nov. strain CICC 24913 (CCUG 75125).</title>
        <authorList>
            <person name="Xiao M."/>
        </authorList>
    </citation>
    <scope>NUCLEOTIDE SEQUENCE [LARGE SCALE GENOMIC DNA]</scope>
    <source>
        <strain evidence="1 2">CICC 24913</strain>
    </source>
</reference>
<protein>
    <submittedName>
        <fullName evidence="1">Methionine-binding protein</fullName>
    </submittedName>
</protein>